<organism evidence="4 5">
    <name type="scientific">Ruoffia tabacinasalis</name>
    <dbReference type="NCBI Taxonomy" id="87458"/>
    <lineage>
        <taxon>Bacteria</taxon>
        <taxon>Bacillati</taxon>
        <taxon>Bacillota</taxon>
        <taxon>Bacilli</taxon>
        <taxon>Lactobacillales</taxon>
        <taxon>Aerococcaceae</taxon>
        <taxon>Ruoffia</taxon>
    </lineage>
</organism>
<dbReference type="RefSeq" id="WP_138405123.1">
    <property type="nucleotide sequence ID" value="NZ_VBSP01000038.1"/>
</dbReference>
<feature type="transmembrane region" description="Helical" evidence="2">
    <location>
        <begin position="71"/>
        <end position="90"/>
    </location>
</feature>
<dbReference type="GO" id="GO:0004175">
    <property type="term" value="F:endopeptidase activity"/>
    <property type="evidence" value="ECO:0007669"/>
    <property type="project" value="UniProtKB-ARBA"/>
</dbReference>
<comment type="caution">
    <text evidence="4">The sequence shown here is derived from an EMBL/GenBank/DDBJ whole genome shotgun (WGS) entry which is preliminary data.</text>
</comment>
<accession>A0A5R9DTF3</accession>
<keyword evidence="2" id="KW-0472">Membrane</keyword>
<keyword evidence="4" id="KW-0378">Hydrolase</keyword>
<feature type="transmembrane region" description="Helical" evidence="2">
    <location>
        <begin position="7"/>
        <end position="25"/>
    </location>
</feature>
<dbReference type="GO" id="GO:0080120">
    <property type="term" value="P:CAAX-box protein maturation"/>
    <property type="evidence" value="ECO:0007669"/>
    <property type="project" value="UniProtKB-ARBA"/>
</dbReference>
<comment type="similarity">
    <text evidence="1">Belongs to the UPF0177 family.</text>
</comment>
<dbReference type="EMBL" id="VBSP01000038">
    <property type="protein sequence ID" value="TLQ40110.1"/>
    <property type="molecule type" value="Genomic_DNA"/>
</dbReference>
<proteinExistence type="inferred from homology"/>
<protein>
    <submittedName>
        <fullName evidence="4">CPBP family intramembrane metalloprotease</fullName>
    </submittedName>
</protein>
<keyword evidence="2" id="KW-1133">Transmembrane helix</keyword>
<evidence type="ECO:0000256" key="1">
    <source>
        <dbReference type="ARBA" id="ARBA00009067"/>
    </source>
</evidence>
<feature type="transmembrane region" description="Helical" evidence="2">
    <location>
        <begin position="181"/>
        <end position="198"/>
    </location>
</feature>
<keyword evidence="4" id="KW-0645">Protease</keyword>
<dbReference type="AlphaFoldDB" id="A0A5R9DTF3"/>
<feature type="domain" description="CAAX prenyl protease 2/Lysostaphin resistance protein A-like" evidence="3">
    <location>
        <begin position="144"/>
        <end position="234"/>
    </location>
</feature>
<evidence type="ECO:0000313" key="5">
    <source>
        <dbReference type="Proteomes" id="UP000306420"/>
    </source>
</evidence>
<evidence type="ECO:0000256" key="2">
    <source>
        <dbReference type="SAM" id="Phobius"/>
    </source>
</evidence>
<dbReference type="Pfam" id="PF02517">
    <property type="entry name" value="Rce1-like"/>
    <property type="match status" value="1"/>
</dbReference>
<dbReference type="OrthoDB" id="4177129at2"/>
<dbReference type="GO" id="GO:0008237">
    <property type="term" value="F:metallopeptidase activity"/>
    <property type="evidence" value="ECO:0007669"/>
    <property type="project" value="UniProtKB-KW"/>
</dbReference>
<dbReference type="Proteomes" id="UP000306420">
    <property type="component" value="Unassembled WGS sequence"/>
</dbReference>
<feature type="transmembrane region" description="Helical" evidence="2">
    <location>
        <begin position="204"/>
        <end position="222"/>
    </location>
</feature>
<feature type="transmembrane region" description="Helical" evidence="2">
    <location>
        <begin position="142"/>
        <end position="160"/>
    </location>
</feature>
<keyword evidence="2" id="KW-0812">Transmembrane</keyword>
<keyword evidence="4" id="KW-0482">Metalloprotease</keyword>
<sequence length="246" mass="27564">MLLLLDYFLKLLPGLIVVVAIYLLVPKEMTLLKIFILIFGFILMRDAMTPLNIWKFGVNGNVLWLRFIDDAFILITIGLLSLLVTLLIYFSNRHLTSNFIWFKTNSKSRSLFIGALAALLIAIPFMLPYLSIPITDRGGEVALHLLLPLLILALFGNLLEEVLFRGFLQNYLKQEVGINKSIALSGLIFALGHTFLAITVTNLGFWVIIFTLYEGLVCAYISERYGLAPATISHELAIFILSAGLI</sequence>
<name>A0A5R9DTF3_9LACT</name>
<feature type="transmembrane region" description="Helical" evidence="2">
    <location>
        <begin position="111"/>
        <end position="130"/>
    </location>
</feature>
<feature type="transmembrane region" description="Helical" evidence="2">
    <location>
        <begin position="32"/>
        <end position="51"/>
    </location>
</feature>
<reference evidence="4 5" key="1">
    <citation type="submission" date="2019-05" db="EMBL/GenBank/DDBJ databases">
        <title>The metagenome of a microbial culture collection derived from dairy environment covers the genomic content of the human microbiome.</title>
        <authorList>
            <person name="Roder T."/>
            <person name="Wuthrich D."/>
            <person name="Sattari Z."/>
            <person name="Von Ah U."/>
            <person name="Bar C."/>
            <person name="Ronchi F."/>
            <person name="Macpherson A.J."/>
            <person name="Ganal-Vonarburg S.C."/>
            <person name="Bruggmann R."/>
            <person name="Vergeres G."/>
        </authorList>
    </citation>
    <scope>NUCLEOTIDE SEQUENCE [LARGE SCALE GENOMIC DNA]</scope>
    <source>
        <strain evidence="4 5">FAM 24227</strain>
    </source>
</reference>
<dbReference type="InterPro" id="IPR003675">
    <property type="entry name" value="Rce1/LyrA-like_dom"/>
</dbReference>
<evidence type="ECO:0000313" key="4">
    <source>
        <dbReference type="EMBL" id="TLQ40110.1"/>
    </source>
</evidence>
<evidence type="ECO:0000259" key="3">
    <source>
        <dbReference type="Pfam" id="PF02517"/>
    </source>
</evidence>
<gene>
    <name evidence="4" type="ORF">FEZ33_09370</name>
</gene>
<dbReference type="GO" id="GO:0006508">
    <property type="term" value="P:proteolysis"/>
    <property type="evidence" value="ECO:0007669"/>
    <property type="project" value="UniProtKB-KW"/>
</dbReference>